<reference evidence="3" key="1">
    <citation type="submission" date="2021-01" db="EMBL/GenBank/DDBJ databases">
        <title>Whole genome shotgun sequence of Demequina activiva NBRC 110675.</title>
        <authorList>
            <person name="Komaki H."/>
            <person name="Tamura T."/>
        </authorList>
    </citation>
    <scope>NUCLEOTIDE SEQUENCE</scope>
    <source>
        <strain evidence="3">NBRC 110675</strain>
    </source>
</reference>
<organism evidence="3 4">
    <name type="scientific">Demequina activiva</name>
    <dbReference type="NCBI Taxonomy" id="1582364"/>
    <lineage>
        <taxon>Bacteria</taxon>
        <taxon>Bacillati</taxon>
        <taxon>Actinomycetota</taxon>
        <taxon>Actinomycetes</taxon>
        <taxon>Micrococcales</taxon>
        <taxon>Demequinaceae</taxon>
        <taxon>Demequina</taxon>
    </lineage>
</organism>
<keyword evidence="2" id="KW-1133">Transmembrane helix</keyword>
<evidence type="ECO:0000313" key="3">
    <source>
        <dbReference type="EMBL" id="GIG53633.1"/>
    </source>
</evidence>
<sequence length="83" mass="8555">MADFTGGPGFLAFVATFVLVGGVILLSRSLSKHLRKVRTHPPEHERAVATEASAAQGDAAAAEATEVPEAPSATPDDEASKEP</sequence>
<dbReference type="Proteomes" id="UP000652354">
    <property type="component" value="Unassembled WGS sequence"/>
</dbReference>
<dbReference type="RefSeq" id="WP_203653075.1">
    <property type="nucleotide sequence ID" value="NZ_BONR01000001.1"/>
</dbReference>
<accession>A0A919Q396</accession>
<feature type="region of interest" description="Disordered" evidence="1">
    <location>
        <begin position="36"/>
        <end position="83"/>
    </location>
</feature>
<evidence type="ECO:0000256" key="2">
    <source>
        <dbReference type="SAM" id="Phobius"/>
    </source>
</evidence>
<gene>
    <name evidence="3" type="ORF">Dac01nite_03850</name>
</gene>
<feature type="transmembrane region" description="Helical" evidence="2">
    <location>
        <begin position="6"/>
        <end position="26"/>
    </location>
</feature>
<evidence type="ECO:0000256" key="1">
    <source>
        <dbReference type="SAM" id="MobiDB-lite"/>
    </source>
</evidence>
<keyword evidence="2" id="KW-0472">Membrane</keyword>
<feature type="compositionally biased region" description="Low complexity" evidence="1">
    <location>
        <begin position="49"/>
        <end position="74"/>
    </location>
</feature>
<dbReference type="EMBL" id="BONR01000001">
    <property type="protein sequence ID" value="GIG53633.1"/>
    <property type="molecule type" value="Genomic_DNA"/>
</dbReference>
<keyword evidence="4" id="KW-1185">Reference proteome</keyword>
<protein>
    <submittedName>
        <fullName evidence="3">Uncharacterized protein</fullName>
    </submittedName>
</protein>
<comment type="caution">
    <text evidence="3">The sequence shown here is derived from an EMBL/GenBank/DDBJ whole genome shotgun (WGS) entry which is preliminary data.</text>
</comment>
<evidence type="ECO:0000313" key="4">
    <source>
        <dbReference type="Proteomes" id="UP000652354"/>
    </source>
</evidence>
<proteinExistence type="predicted"/>
<name>A0A919Q396_9MICO</name>
<keyword evidence="2" id="KW-0812">Transmembrane</keyword>
<dbReference type="AlphaFoldDB" id="A0A919Q396"/>